<gene>
    <name evidence="2" type="ORF">R5R35_003999</name>
</gene>
<dbReference type="SUPFAM" id="SSF56672">
    <property type="entry name" value="DNA/RNA polymerases"/>
    <property type="match status" value="1"/>
</dbReference>
<evidence type="ECO:0000259" key="1">
    <source>
        <dbReference type="PROSITE" id="PS50878"/>
    </source>
</evidence>
<protein>
    <recommendedName>
        <fullName evidence="1">Reverse transcriptase domain-containing protein</fullName>
    </recommendedName>
</protein>
<dbReference type="InterPro" id="IPR000477">
    <property type="entry name" value="RT_dom"/>
</dbReference>
<dbReference type="InterPro" id="IPR043128">
    <property type="entry name" value="Rev_trsase/Diguanyl_cyclase"/>
</dbReference>
<feature type="domain" description="Reverse transcriptase" evidence="1">
    <location>
        <begin position="101"/>
        <end position="290"/>
    </location>
</feature>
<dbReference type="AlphaFoldDB" id="A0AAN9VD56"/>
<comment type="caution">
    <text evidence="2">The sequence shown here is derived from an EMBL/GenBank/DDBJ whole genome shotgun (WGS) entry which is preliminary data.</text>
</comment>
<proteinExistence type="predicted"/>
<name>A0AAN9VD56_9ORTH</name>
<dbReference type="Pfam" id="PF00078">
    <property type="entry name" value="RVT_1"/>
    <property type="match status" value="1"/>
</dbReference>
<dbReference type="InterPro" id="IPR050951">
    <property type="entry name" value="Retrovirus_Pol_polyprotein"/>
</dbReference>
<evidence type="ECO:0000313" key="2">
    <source>
        <dbReference type="EMBL" id="KAK7792869.1"/>
    </source>
</evidence>
<keyword evidence="3" id="KW-1185">Reference proteome</keyword>
<dbReference type="EMBL" id="JAZDUA010000417">
    <property type="protein sequence ID" value="KAK7792869.1"/>
    <property type="molecule type" value="Genomic_DNA"/>
</dbReference>
<dbReference type="PANTHER" id="PTHR37984">
    <property type="entry name" value="PROTEIN CBG26694"/>
    <property type="match status" value="1"/>
</dbReference>
<dbReference type="Gene3D" id="3.30.70.270">
    <property type="match status" value="1"/>
</dbReference>
<sequence length="290" mass="34497">MKIKIFDTEEYMDIFILETDDFEDFLIGLDIIKKFKLIQDENLQISQKKIIDHEDNKTNQCLVNFNEHIDEDEFQIKLEHLTNKKKMKIEKLIEKYKTVFAKDKYDIGTVKNYEARIDLIVNKYCSKRPYRCSIEDKKEIETQVAKLLENNLIEEYYSPFAAPVTLAYKREERKKNRLCIDFRDLNKIIVPQAQPFPLIDDLIIKTRNCKYFTALNINSAFWSIPLRIEDKTKTGFVTQEGHYQWTCLPFGLKTSPAIFQRILSSILKKHKLTEFTENYIDDILIYSPTF</sequence>
<dbReference type="Gene3D" id="3.10.10.10">
    <property type="entry name" value="HIV Type 1 Reverse Transcriptase, subunit A, domain 1"/>
    <property type="match status" value="1"/>
</dbReference>
<reference evidence="2 3" key="1">
    <citation type="submission" date="2024-03" db="EMBL/GenBank/DDBJ databases">
        <title>The genome assembly and annotation of the cricket Gryllus longicercus Weissman &amp; Gray.</title>
        <authorList>
            <person name="Szrajer S."/>
            <person name="Gray D."/>
            <person name="Ylla G."/>
        </authorList>
    </citation>
    <scope>NUCLEOTIDE SEQUENCE [LARGE SCALE GENOMIC DNA]</scope>
    <source>
        <strain evidence="2">DAG 2021-001</strain>
        <tissue evidence="2">Whole body minus gut</tissue>
    </source>
</reference>
<dbReference type="GO" id="GO:0071897">
    <property type="term" value="P:DNA biosynthetic process"/>
    <property type="evidence" value="ECO:0007669"/>
    <property type="project" value="UniProtKB-ARBA"/>
</dbReference>
<dbReference type="Proteomes" id="UP001378592">
    <property type="component" value="Unassembled WGS sequence"/>
</dbReference>
<dbReference type="InterPro" id="IPR043502">
    <property type="entry name" value="DNA/RNA_pol_sf"/>
</dbReference>
<dbReference type="PANTHER" id="PTHR37984:SF5">
    <property type="entry name" value="PROTEIN NYNRIN-LIKE"/>
    <property type="match status" value="1"/>
</dbReference>
<dbReference type="CDD" id="cd01647">
    <property type="entry name" value="RT_LTR"/>
    <property type="match status" value="1"/>
</dbReference>
<organism evidence="2 3">
    <name type="scientific">Gryllus longicercus</name>
    <dbReference type="NCBI Taxonomy" id="2509291"/>
    <lineage>
        <taxon>Eukaryota</taxon>
        <taxon>Metazoa</taxon>
        <taxon>Ecdysozoa</taxon>
        <taxon>Arthropoda</taxon>
        <taxon>Hexapoda</taxon>
        <taxon>Insecta</taxon>
        <taxon>Pterygota</taxon>
        <taxon>Neoptera</taxon>
        <taxon>Polyneoptera</taxon>
        <taxon>Orthoptera</taxon>
        <taxon>Ensifera</taxon>
        <taxon>Gryllidea</taxon>
        <taxon>Grylloidea</taxon>
        <taxon>Gryllidae</taxon>
        <taxon>Gryllinae</taxon>
        <taxon>Gryllus</taxon>
    </lineage>
</organism>
<evidence type="ECO:0000313" key="3">
    <source>
        <dbReference type="Proteomes" id="UP001378592"/>
    </source>
</evidence>
<dbReference type="PROSITE" id="PS50878">
    <property type="entry name" value="RT_POL"/>
    <property type="match status" value="1"/>
</dbReference>
<accession>A0AAN9VD56</accession>